<feature type="transmembrane region" description="Helical" evidence="6">
    <location>
        <begin position="216"/>
        <end position="233"/>
    </location>
</feature>
<dbReference type="GO" id="GO:0005886">
    <property type="term" value="C:plasma membrane"/>
    <property type="evidence" value="ECO:0007669"/>
    <property type="project" value="UniProtKB-SubCell"/>
</dbReference>
<keyword evidence="8" id="KW-1185">Reference proteome</keyword>
<dbReference type="PANTHER" id="PTHR30250">
    <property type="entry name" value="PST FAMILY PREDICTED COLANIC ACID TRANSPORTER"/>
    <property type="match status" value="1"/>
</dbReference>
<keyword evidence="4 6" id="KW-1133">Transmembrane helix</keyword>
<dbReference type="InterPro" id="IPR050833">
    <property type="entry name" value="Poly_Biosynth_Transport"/>
</dbReference>
<feature type="transmembrane region" description="Helical" evidence="6">
    <location>
        <begin position="21"/>
        <end position="38"/>
    </location>
</feature>
<feature type="transmembrane region" description="Helical" evidence="6">
    <location>
        <begin position="365"/>
        <end position="383"/>
    </location>
</feature>
<keyword evidence="3 6" id="KW-0812">Transmembrane</keyword>
<keyword evidence="5 6" id="KW-0472">Membrane</keyword>
<name>A0A7X3KQ82_9GAMM</name>
<evidence type="ECO:0000256" key="4">
    <source>
        <dbReference type="ARBA" id="ARBA00022989"/>
    </source>
</evidence>
<evidence type="ECO:0000256" key="3">
    <source>
        <dbReference type="ARBA" id="ARBA00022692"/>
    </source>
</evidence>
<reference evidence="7 8" key="1">
    <citation type="submission" date="2019-12" db="EMBL/GenBank/DDBJ databases">
        <title>Halomonas rutogse sp. nov. isolated from two lakes on Tibetan Plateau.</title>
        <authorList>
            <person name="Gao P."/>
        </authorList>
    </citation>
    <scope>NUCLEOTIDE SEQUENCE [LARGE SCALE GENOMIC DNA]</scope>
    <source>
        <strain evidence="7 8">ZH2S</strain>
    </source>
</reference>
<dbReference type="EMBL" id="WTKP01000003">
    <property type="protein sequence ID" value="MWJ27628.1"/>
    <property type="molecule type" value="Genomic_DNA"/>
</dbReference>
<feature type="transmembrane region" description="Helical" evidence="6">
    <location>
        <begin position="88"/>
        <end position="107"/>
    </location>
</feature>
<evidence type="ECO:0000256" key="1">
    <source>
        <dbReference type="ARBA" id="ARBA00004651"/>
    </source>
</evidence>
<comment type="subcellular location">
    <subcellularLocation>
        <location evidence="1">Cell membrane</location>
        <topology evidence="1">Multi-pass membrane protein</topology>
    </subcellularLocation>
</comment>
<gene>
    <name evidence="7" type="ORF">GPM19_05305</name>
</gene>
<dbReference type="AlphaFoldDB" id="A0A7X3KQ82"/>
<feature type="transmembrane region" description="Helical" evidence="6">
    <location>
        <begin position="332"/>
        <end position="353"/>
    </location>
</feature>
<evidence type="ECO:0000256" key="5">
    <source>
        <dbReference type="ARBA" id="ARBA00023136"/>
    </source>
</evidence>
<dbReference type="Proteomes" id="UP000437638">
    <property type="component" value="Unassembled WGS sequence"/>
</dbReference>
<organism evidence="7 8">
    <name type="scientific">Vreelandella zhuhanensis</name>
    <dbReference type="NCBI Taxonomy" id="2684210"/>
    <lineage>
        <taxon>Bacteria</taxon>
        <taxon>Pseudomonadati</taxon>
        <taxon>Pseudomonadota</taxon>
        <taxon>Gammaproteobacteria</taxon>
        <taxon>Oceanospirillales</taxon>
        <taxon>Halomonadaceae</taxon>
        <taxon>Vreelandella</taxon>
    </lineage>
</organism>
<feature type="transmembrane region" description="Helical" evidence="6">
    <location>
        <begin position="113"/>
        <end position="130"/>
    </location>
</feature>
<evidence type="ECO:0000256" key="6">
    <source>
        <dbReference type="SAM" id="Phobius"/>
    </source>
</evidence>
<keyword evidence="2" id="KW-1003">Cell membrane</keyword>
<feature type="transmembrane region" description="Helical" evidence="6">
    <location>
        <begin position="297"/>
        <end position="320"/>
    </location>
</feature>
<accession>A0A7X3KQ82</accession>
<feature type="transmembrane region" description="Helical" evidence="6">
    <location>
        <begin position="177"/>
        <end position="195"/>
    </location>
</feature>
<evidence type="ECO:0000256" key="2">
    <source>
        <dbReference type="ARBA" id="ARBA00022475"/>
    </source>
</evidence>
<evidence type="ECO:0000313" key="8">
    <source>
        <dbReference type="Proteomes" id="UP000437638"/>
    </source>
</evidence>
<feature type="transmembrane region" description="Helical" evidence="6">
    <location>
        <begin position="44"/>
        <end position="67"/>
    </location>
</feature>
<feature type="transmembrane region" description="Helical" evidence="6">
    <location>
        <begin position="253"/>
        <end position="276"/>
    </location>
</feature>
<feature type="transmembrane region" description="Helical" evidence="6">
    <location>
        <begin position="389"/>
        <end position="408"/>
    </location>
</feature>
<comment type="caution">
    <text evidence="7">The sequence shown here is derived from an EMBL/GenBank/DDBJ whole genome shotgun (WGS) entry which is preliminary data.</text>
</comment>
<dbReference type="PANTHER" id="PTHR30250:SF11">
    <property type="entry name" value="O-ANTIGEN TRANSPORTER-RELATED"/>
    <property type="match status" value="1"/>
</dbReference>
<feature type="transmembrane region" description="Helical" evidence="6">
    <location>
        <begin position="142"/>
        <end position="165"/>
    </location>
</feature>
<sequence length="429" mass="48129">MLRVAFNSKFLLRVTNIGLRGVTLLSKFLLIFILARFLEPAEVALYGLVVATVGYSLYGLGFDFYSYSTREILGSDKEHWARLLRDQSVFFGLVYCLVIPLLLLVFYNELLPWSVAPWFFIIVVLEHLAQELNRLLVAISRQLLASVILFLRSGLWALFVALVFWLSEDMRSIDLVMTAWALGAAAACFLGASALMKLDRNSLKSRVDWSWIKRGIVVALPLLVATLAVRGVFTIDRYWVQAIAGADILAAYVLYFGVANAIISFLDAGVFVFLYPKMISASRNKNRKEFDKGMRQLLVQTVIVTIAFSGLAALLIHPLLGWLDRPVYTENVTLLYLLLIAIGVYAVSMIPHYGMYAMSFDRHIIISHVLALPSFVVLAYVFSEWSAKYAVPLALCGSFGCVLAYKTAAYLSVKRKKNWELAEQQEASV</sequence>
<proteinExistence type="predicted"/>
<protein>
    <submittedName>
        <fullName evidence="7">Oligosaccharide flippase family protein</fullName>
    </submittedName>
</protein>
<evidence type="ECO:0000313" key="7">
    <source>
        <dbReference type="EMBL" id="MWJ27628.1"/>
    </source>
</evidence>